<feature type="compositionally biased region" description="Basic and acidic residues" evidence="1">
    <location>
        <begin position="64"/>
        <end position="73"/>
    </location>
</feature>
<evidence type="ECO:0008006" key="4">
    <source>
        <dbReference type="Google" id="ProtNLM"/>
    </source>
</evidence>
<feature type="compositionally biased region" description="Basic and acidic residues" evidence="1">
    <location>
        <begin position="88"/>
        <end position="102"/>
    </location>
</feature>
<evidence type="ECO:0000313" key="2">
    <source>
        <dbReference type="EMBL" id="MBP1473649.1"/>
    </source>
</evidence>
<dbReference type="Proteomes" id="UP000823790">
    <property type="component" value="Unassembled WGS sequence"/>
</dbReference>
<proteinExistence type="predicted"/>
<feature type="compositionally biased region" description="Basic and acidic residues" evidence="1">
    <location>
        <begin position="29"/>
        <end position="53"/>
    </location>
</feature>
<comment type="caution">
    <text evidence="2">The sequence shown here is derived from an EMBL/GenBank/DDBJ whole genome shotgun (WGS) entry which is preliminary data.</text>
</comment>
<evidence type="ECO:0000256" key="1">
    <source>
        <dbReference type="SAM" id="MobiDB-lite"/>
    </source>
</evidence>
<name>A0ABS4DKS1_9GAMM</name>
<dbReference type="PANTHER" id="PTHR36569">
    <property type="match status" value="1"/>
</dbReference>
<keyword evidence="3" id="KW-1185">Reference proteome</keyword>
<dbReference type="PANTHER" id="PTHR36569:SF5">
    <property type="entry name" value="CONIDIATION-SPECIFIC PROTEIN 10 (EUROFUNG)"/>
    <property type="match status" value="1"/>
</dbReference>
<gene>
    <name evidence="2" type="ORF">J7I44_05015</name>
</gene>
<reference evidence="2 3" key="1">
    <citation type="submission" date="2021-04" db="EMBL/GenBank/DDBJ databases">
        <authorList>
            <person name="Huq M.A."/>
        </authorList>
    </citation>
    <scope>NUCLEOTIDE SEQUENCE [LARGE SCALE GENOMIC DNA]</scope>
    <source>
        <strain evidence="2 3">MAH-13</strain>
    </source>
</reference>
<dbReference type="Pfam" id="PF00477">
    <property type="entry name" value="LEA_5"/>
    <property type="match status" value="1"/>
</dbReference>
<dbReference type="InterPro" id="IPR038956">
    <property type="entry name" value="LEA_5"/>
</dbReference>
<accession>A0ABS4DKS1</accession>
<sequence>MAADVTDPPAWRPQQLFLPHPRRQTMKNQHSDKGDMTVREAGQKGGEIRKEQLGPEGYSAIGKKGGEARKEELGPEGYSELGTKGGHRVRDLINKGKQSEGD</sequence>
<evidence type="ECO:0000313" key="3">
    <source>
        <dbReference type="Proteomes" id="UP000823790"/>
    </source>
</evidence>
<protein>
    <recommendedName>
        <fullName evidence="4">General stress protein B</fullName>
    </recommendedName>
</protein>
<dbReference type="InterPro" id="IPR052590">
    <property type="entry name" value="Stress/Virulence-Domain"/>
</dbReference>
<feature type="region of interest" description="Disordered" evidence="1">
    <location>
        <begin position="1"/>
        <end position="102"/>
    </location>
</feature>
<dbReference type="EMBL" id="JAGJRS010000010">
    <property type="protein sequence ID" value="MBP1473649.1"/>
    <property type="molecule type" value="Genomic_DNA"/>
</dbReference>
<organism evidence="2 3">
    <name type="scientific">Frateuria flava</name>
    <dbReference type="NCBI Taxonomy" id="2821489"/>
    <lineage>
        <taxon>Bacteria</taxon>
        <taxon>Pseudomonadati</taxon>
        <taxon>Pseudomonadota</taxon>
        <taxon>Gammaproteobacteria</taxon>
        <taxon>Lysobacterales</taxon>
        <taxon>Rhodanobacteraceae</taxon>
        <taxon>Frateuria</taxon>
    </lineage>
</organism>